<feature type="domain" description="RING-type" evidence="5">
    <location>
        <begin position="119"/>
        <end position="181"/>
    </location>
</feature>
<keyword evidence="2" id="KW-0862">Zinc</keyword>
<evidence type="ECO:0000259" key="6">
    <source>
        <dbReference type="PROSITE" id="PS50908"/>
    </source>
</evidence>
<keyword evidence="4" id="KW-0175">Coiled coil</keyword>
<dbReference type="GO" id="GO:0008270">
    <property type="term" value="F:zinc ion binding"/>
    <property type="evidence" value="ECO:0007669"/>
    <property type="project" value="UniProtKB-KW"/>
</dbReference>
<dbReference type="PANTHER" id="PTHR13198">
    <property type="entry name" value="RING FINGER PROTEIN 25"/>
    <property type="match status" value="1"/>
</dbReference>
<sequence>MEDAEIEIEAVRSIWPDVLVDRSIPGHLIVKHKIKSMENEETSASVRIEVKISARYPSEAPIAAVSNPRGIDDKDFDELQTKIDELIRNNRDEMPIICELFQMCCDFLTERQHTSDLACLICLRDLAQLPITVTPCDHFLHSKCFIKYLSHVEIDKKRELDECEKNFRAILDQTVYCPVCRYSLTGGRDFRSEIRELVHDAKKNQKTLKKATAEVESPLDLKKWREEQKRLQAIFERQKERGGIIDEEAERKRYFYIDTTNNSGNSRRL</sequence>
<evidence type="ECO:0000313" key="8">
    <source>
        <dbReference type="Proteomes" id="UP000494206"/>
    </source>
</evidence>
<evidence type="ECO:0000259" key="5">
    <source>
        <dbReference type="PROSITE" id="PS50089"/>
    </source>
</evidence>
<evidence type="ECO:0008006" key="9">
    <source>
        <dbReference type="Google" id="ProtNLM"/>
    </source>
</evidence>
<dbReference type="Proteomes" id="UP000494206">
    <property type="component" value="Unassembled WGS sequence"/>
</dbReference>
<dbReference type="FunFam" id="3.10.110.10:FF:000168">
    <property type="entry name" value="Predicted protein"/>
    <property type="match status" value="1"/>
</dbReference>
<dbReference type="AlphaFoldDB" id="A0A8S1EQM4"/>
<evidence type="ECO:0000256" key="2">
    <source>
        <dbReference type="ARBA" id="ARBA00022833"/>
    </source>
</evidence>
<accession>A0A8S1EQM4</accession>
<feature type="domain" description="RWD" evidence="6">
    <location>
        <begin position="6"/>
        <end position="111"/>
    </location>
</feature>
<dbReference type="InterPro" id="IPR039133">
    <property type="entry name" value="RNF25"/>
</dbReference>
<dbReference type="Pfam" id="PF05773">
    <property type="entry name" value="RWD"/>
    <property type="match status" value="1"/>
</dbReference>
<evidence type="ECO:0000256" key="4">
    <source>
        <dbReference type="SAM" id="Coils"/>
    </source>
</evidence>
<dbReference type="PANTHER" id="PTHR13198:SF4">
    <property type="entry name" value="E3 UBIQUITIN-PROTEIN LIGASE RNF25"/>
    <property type="match status" value="1"/>
</dbReference>
<keyword evidence="1 3" id="KW-0863">Zinc-finger</keyword>
<keyword evidence="8" id="KW-1185">Reference proteome</keyword>
<dbReference type="PROSITE" id="PS50089">
    <property type="entry name" value="ZF_RING_2"/>
    <property type="match status" value="1"/>
</dbReference>
<dbReference type="GO" id="GO:0005634">
    <property type="term" value="C:nucleus"/>
    <property type="evidence" value="ECO:0007669"/>
    <property type="project" value="TreeGrafter"/>
</dbReference>
<proteinExistence type="predicted"/>
<dbReference type="GO" id="GO:0016567">
    <property type="term" value="P:protein ubiquitination"/>
    <property type="evidence" value="ECO:0007669"/>
    <property type="project" value="TreeGrafter"/>
</dbReference>
<name>A0A8S1EQM4_9PELO</name>
<dbReference type="OrthoDB" id="432311at2759"/>
<dbReference type="Gene3D" id="3.30.40.10">
    <property type="entry name" value="Zinc/RING finger domain, C3HC4 (zinc finger)"/>
    <property type="match status" value="1"/>
</dbReference>
<organism evidence="7 8">
    <name type="scientific">Caenorhabditis bovis</name>
    <dbReference type="NCBI Taxonomy" id="2654633"/>
    <lineage>
        <taxon>Eukaryota</taxon>
        <taxon>Metazoa</taxon>
        <taxon>Ecdysozoa</taxon>
        <taxon>Nematoda</taxon>
        <taxon>Chromadorea</taxon>
        <taxon>Rhabditida</taxon>
        <taxon>Rhabditina</taxon>
        <taxon>Rhabditomorpha</taxon>
        <taxon>Rhabditoidea</taxon>
        <taxon>Rhabditidae</taxon>
        <taxon>Peloderinae</taxon>
        <taxon>Caenorhabditis</taxon>
    </lineage>
</organism>
<evidence type="ECO:0000256" key="1">
    <source>
        <dbReference type="ARBA" id="ARBA00022771"/>
    </source>
</evidence>
<dbReference type="SUPFAM" id="SSF57850">
    <property type="entry name" value="RING/U-box"/>
    <property type="match status" value="1"/>
</dbReference>
<dbReference type="Gene3D" id="3.10.110.10">
    <property type="entry name" value="Ubiquitin Conjugating Enzyme"/>
    <property type="match status" value="1"/>
</dbReference>
<dbReference type="InterPro" id="IPR006575">
    <property type="entry name" value="RWD_dom"/>
</dbReference>
<reference evidence="7 8" key="1">
    <citation type="submission" date="2020-04" db="EMBL/GenBank/DDBJ databases">
        <authorList>
            <person name="Laetsch R D."/>
            <person name="Stevens L."/>
            <person name="Kumar S."/>
            <person name="Blaxter L. M."/>
        </authorList>
    </citation>
    <scope>NUCLEOTIDE SEQUENCE [LARGE SCALE GENOMIC DNA]</scope>
</reference>
<comment type="caution">
    <text evidence="7">The sequence shown here is derived from an EMBL/GenBank/DDBJ whole genome shotgun (WGS) entry which is preliminary data.</text>
</comment>
<dbReference type="InterPro" id="IPR001841">
    <property type="entry name" value="Znf_RING"/>
</dbReference>
<evidence type="ECO:0000313" key="7">
    <source>
        <dbReference type="EMBL" id="CAB3403450.1"/>
    </source>
</evidence>
<evidence type="ECO:0000256" key="3">
    <source>
        <dbReference type="PROSITE-ProRule" id="PRU00175"/>
    </source>
</evidence>
<dbReference type="InterPro" id="IPR013083">
    <property type="entry name" value="Znf_RING/FYVE/PHD"/>
</dbReference>
<dbReference type="SUPFAM" id="SSF54495">
    <property type="entry name" value="UBC-like"/>
    <property type="match status" value="1"/>
</dbReference>
<feature type="coiled-coil region" evidence="4">
    <location>
        <begin position="194"/>
        <end position="241"/>
    </location>
</feature>
<dbReference type="GO" id="GO:0061630">
    <property type="term" value="F:ubiquitin protein ligase activity"/>
    <property type="evidence" value="ECO:0007669"/>
    <property type="project" value="InterPro"/>
</dbReference>
<dbReference type="SMART" id="SM00591">
    <property type="entry name" value="RWD"/>
    <property type="match status" value="1"/>
</dbReference>
<dbReference type="SMART" id="SM00184">
    <property type="entry name" value="RING"/>
    <property type="match status" value="1"/>
</dbReference>
<dbReference type="EMBL" id="CADEPM010000003">
    <property type="protein sequence ID" value="CAB3403450.1"/>
    <property type="molecule type" value="Genomic_DNA"/>
</dbReference>
<keyword evidence="1 3" id="KW-0479">Metal-binding</keyword>
<gene>
    <name evidence="7" type="ORF">CBOVIS_LOCUS5922</name>
</gene>
<dbReference type="InterPro" id="IPR016135">
    <property type="entry name" value="UBQ-conjugating_enzyme/RWD"/>
</dbReference>
<dbReference type="PROSITE" id="PS50908">
    <property type="entry name" value="RWD"/>
    <property type="match status" value="1"/>
</dbReference>
<protein>
    <recommendedName>
        <fullName evidence="9">RWD domain-containing protein</fullName>
    </recommendedName>
</protein>